<accession>A0A1E2SN15</accession>
<dbReference type="AlphaFoldDB" id="A0A1E2SN15"/>
<evidence type="ECO:0000313" key="2">
    <source>
        <dbReference type="Proteomes" id="UP000094426"/>
    </source>
</evidence>
<protein>
    <submittedName>
        <fullName evidence="1">Uncharacterized protein</fullName>
    </submittedName>
</protein>
<reference evidence="1 2" key="1">
    <citation type="submission" date="2015-11" db="EMBL/GenBank/DDBJ databases">
        <authorList>
            <person name="Zhang Y."/>
            <person name="Guo Z."/>
        </authorList>
    </citation>
    <scope>NUCLEOTIDE SEQUENCE [LARGE SCALE GENOMIC DNA]</scope>
    <source>
        <strain evidence="2">gdw1</strain>
    </source>
</reference>
<proteinExistence type="predicted"/>
<dbReference type="Proteomes" id="UP000094426">
    <property type="component" value="Unassembled WGS sequence"/>
</dbReference>
<organism evidence="1 2">
    <name type="scientific">Leifsonia xyli subsp. xyli</name>
    <dbReference type="NCBI Taxonomy" id="59736"/>
    <lineage>
        <taxon>Bacteria</taxon>
        <taxon>Bacillati</taxon>
        <taxon>Actinomycetota</taxon>
        <taxon>Actinomycetes</taxon>
        <taxon>Micrococcales</taxon>
        <taxon>Microbacteriaceae</taxon>
        <taxon>Leifsonia</taxon>
    </lineage>
</organism>
<evidence type="ECO:0000313" key="1">
    <source>
        <dbReference type="EMBL" id="ODA91225.1"/>
    </source>
</evidence>
<comment type="caution">
    <text evidence="1">The sequence shown here is derived from an EMBL/GenBank/DDBJ whole genome shotgun (WGS) entry which is preliminary data.</text>
</comment>
<gene>
    <name evidence="1" type="ORF">ATY41_00540</name>
</gene>
<dbReference type="EMBL" id="LNZG01000001">
    <property type="protein sequence ID" value="ODA91225.1"/>
    <property type="molecule type" value="Genomic_DNA"/>
</dbReference>
<dbReference type="RefSeq" id="WP_041767704.1">
    <property type="nucleotide sequence ID" value="NZ_LNZG01000001.1"/>
</dbReference>
<name>A0A1E2SN15_LEIXY</name>
<sequence length="89" mass="8652">MTAIKATLNEGIAAAVLVFALTVAADTVVIGGVSPSGTGGSAMSTRCSIAGRDGLPFLASLALSRRISLVPERTPVAALEAVLGGGTVG</sequence>